<evidence type="ECO:0000256" key="1">
    <source>
        <dbReference type="ARBA" id="ARBA00005417"/>
    </source>
</evidence>
<sequence length="287" mass="32350">MESLQIKGVSKTYGKNPALNNIHLNIQRGMFGLLGPNGAGKTTLMRILTTIIPANKGEITFGRYSIKQENEFKSIVGYLPQSFSIYKQIKVDEALQHIAVLKGLKHNIRQKVNEVLEQVNLLEHQHKKIAQLSGGMIRRVGIAQALLGEPQILIVDEPTSGLDPEERIRFRKILRQVGNQSIVIISTHIVEDIETTCDQAAIMFNGNVLIQGNIRDISQAAAGKVWETTVTPEQFHNIPYDWNVISSYREEDSYRVKTLSEIQPENGKMLSPSLEDGYLYLMKREKS</sequence>
<organism evidence="6 7">
    <name type="scientific">Cohnella soli</name>
    <dbReference type="NCBI Taxonomy" id="425005"/>
    <lineage>
        <taxon>Bacteria</taxon>
        <taxon>Bacillati</taxon>
        <taxon>Bacillota</taxon>
        <taxon>Bacilli</taxon>
        <taxon>Bacillales</taxon>
        <taxon>Paenibacillaceae</taxon>
        <taxon>Cohnella</taxon>
    </lineage>
</organism>
<dbReference type="EMBL" id="JBHSMI010000013">
    <property type="protein sequence ID" value="MFC5402601.1"/>
    <property type="molecule type" value="Genomic_DNA"/>
</dbReference>
<dbReference type="Pfam" id="PF00005">
    <property type="entry name" value="ABC_tran"/>
    <property type="match status" value="1"/>
</dbReference>
<dbReference type="Gene3D" id="3.40.50.300">
    <property type="entry name" value="P-loop containing nucleotide triphosphate hydrolases"/>
    <property type="match status" value="1"/>
</dbReference>
<dbReference type="SUPFAM" id="SSF52540">
    <property type="entry name" value="P-loop containing nucleoside triphosphate hydrolases"/>
    <property type="match status" value="1"/>
</dbReference>
<keyword evidence="4 6" id="KW-0067">ATP-binding</keyword>
<dbReference type="RefSeq" id="WP_378131195.1">
    <property type="nucleotide sequence ID" value="NZ_JBHSMI010000013.1"/>
</dbReference>
<dbReference type="InterPro" id="IPR027417">
    <property type="entry name" value="P-loop_NTPase"/>
</dbReference>
<evidence type="ECO:0000313" key="6">
    <source>
        <dbReference type="EMBL" id="MFC5402601.1"/>
    </source>
</evidence>
<name>A0ABW0HQW5_9BACL</name>
<dbReference type="PANTHER" id="PTHR43335:SF2">
    <property type="entry name" value="ABC TRANSPORTER, ATP-BINDING PROTEIN"/>
    <property type="match status" value="1"/>
</dbReference>
<evidence type="ECO:0000256" key="4">
    <source>
        <dbReference type="ARBA" id="ARBA00022840"/>
    </source>
</evidence>
<keyword evidence="3" id="KW-0547">Nucleotide-binding</keyword>
<dbReference type="PROSITE" id="PS00211">
    <property type="entry name" value="ABC_TRANSPORTER_1"/>
    <property type="match status" value="1"/>
</dbReference>
<feature type="domain" description="ABC transporter" evidence="5">
    <location>
        <begin position="4"/>
        <end position="230"/>
    </location>
</feature>
<protein>
    <submittedName>
        <fullName evidence="6">ABC transporter ATP-binding protein</fullName>
    </submittedName>
</protein>
<dbReference type="InterPro" id="IPR003593">
    <property type="entry name" value="AAA+_ATPase"/>
</dbReference>
<comment type="caution">
    <text evidence="6">The sequence shown here is derived from an EMBL/GenBank/DDBJ whole genome shotgun (WGS) entry which is preliminary data.</text>
</comment>
<dbReference type="GO" id="GO:0005524">
    <property type="term" value="F:ATP binding"/>
    <property type="evidence" value="ECO:0007669"/>
    <property type="project" value="UniProtKB-KW"/>
</dbReference>
<evidence type="ECO:0000256" key="3">
    <source>
        <dbReference type="ARBA" id="ARBA00022741"/>
    </source>
</evidence>
<accession>A0ABW0HQW5</accession>
<dbReference type="CDD" id="cd03264">
    <property type="entry name" value="ABC_drug_resistance_like"/>
    <property type="match status" value="1"/>
</dbReference>
<comment type="similarity">
    <text evidence="1">Belongs to the ABC transporter superfamily.</text>
</comment>
<keyword evidence="2" id="KW-0813">Transport</keyword>
<dbReference type="PROSITE" id="PS50893">
    <property type="entry name" value="ABC_TRANSPORTER_2"/>
    <property type="match status" value="1"/>
</dbReference>
<evidence type="ECO:0000256" key="2">
    <source>
        <dbReference type="ARBA" id="ARBA00022448"/>
    </source>
</evidence>
<dbReference type="InterPro" id="IPR003439">
    <property type="entry name" value="ABC_transporter-like_ATP-bd"/>
</dbReference>
<proteinExistence type="inferred from homology"/>
<dbReference type="Proteomes" id="UP001596113">
    <property type="component" value="Unassembled WGS sequence"/>
</dbReference>
<evidence type="ECO:0000313" key="7">
    <source>
        <dbReference type="Proteomes" id="UP001596113"/>
    </source>
</evidence>
<keyword evidence="7" id="KW-1185">Reference proteome</keyword>
<gene>
    <name evidence="6" type="ORF">ACFPOF_07600</name>
</gene>
<evidence type="ECO:0000259" key="5">
    <source>
        <dbReference type="PROSITE" id="PS50893"/>
    </source>
</evidence>
<dbReference type="PANTHER" id="PTHR43335">
    <property type="entry name" value="ABC TRANSPORTER, ATP-BINDING PROTEIN"/>
    <property type="match status" value="1"/>
</dbReference>
<dbReference type="SMART" id="SM00382">
    <property type="entry name" value="AAA"/>
    <property type="match status" value="1"/>
</dbReference>
<dbReference type="InterPro" id="IPR017871">
    <property type="entry name" value="ABC_transporter-like_CS"/>
</dbReference>
<reference evidence="7" key="1">
    <citation type="journal article" date="2019" name="Int. J. Syst. Evol. Microbiol.">
        <title>The Global Catalogue of Microorganisms (GCM) 10K type strain sequencing project: providing services to taxonomists for standard genome sequencing and annotation.</title>
        <authorList>
            <consortium name="The Broad Institute Genomics Platform"/>
            <consortium name="The Broad Institute Genome Sequencing Center for Infectious Disease"/>
            <person name="Wu L."/>
            <person name="Ma J."/>
        </authorList>
    </citation>
    <scope>NUCLEOTIDE SEQUENCE [LARGE SCALE GENOMIC DNA]</scope>
    <source>
        <strain evidence="7">CGMCC 1.18575</strain>
    </source>
</reference>